<keyword evidence="1" id="KW-0678">Repressor</keyword>
<gene>
    <name evidence="6" type="ORF">SAMN05216551_102432</name>
</gene>
<evidence type="ECO:0000259" key="5">
    <source>
        <dbReference type="PROSITE" id="PS01124"/>
    </source>
</evidence>
<evidence type="ECO:0000313" key="6">
    <source>
        <dbReference type="EMBL" id="SDV47275.1"/>
    </source>
</evidence>
<dbReference type="PANTHER" id="PTHR11019">
    <property type="entry name" value="HTH-TYPE TRANSCRIPTIONAL REGULATOR NIMR"/>
    <property type="match status" value="1"/>
</dbReference>
<accession>A0A1H2PLD6</accession>
<evidence type="ECO:0000256" key="4">
    <source>
        <dbReference type="ARBA" id="ARBA00023163"/>
    </source>
</evidence>
<evidence type="ECO:0000256" key="2">
    <source>
        <dbReference type="ARBA" id="ARBA00023015"/>
    </source>
</evidence>
<dbReference type="SMART" id="SM00342">
    <property type="entry name" value="HTH_ARAC"/>
    <property type="match status" value="1"/>
</dbReference>
<dbReference type="Gene3D" id="1.10.10.60">
    <property type="entry name" value="Homeodomain-like"/>
    <property type="match status" value="1"/>
</dbReference>
<protein>
    <submittedName>
        <fullName evidence="6">AraC-type DNA-binding protein</fullName>
    </submittedName>
</protein>
<keyword evidence="3 6" id="KW-0238">DNA-binding</keyword>
<dbReference type="RefSeq" id="WP_091905714.1">
    <property type="nucleotide sequence ID" value="NZ_FNLO01000002.1"/>
</dbReference>
<evidence type="ECO:0000313" key="7">
    <source>
        <dbReference type="Proteomes" id="UP000243719"/>
    </source>
</evidence>
<sequence>MPDHAVLFEVIAHPGGPLLIVAEGSEATVQPSSAHCHGRGQLVGLHRGLLSIGTDEGVHVMPATHATWLPPMQLHWGHAHGPFLGWSVYIAEDACAALPASVRTIRVSPLLREAIVRAATWPVAPLNPSQTRLAGVIMDEIATLPVEPCGLPLPREPRLLRIAAALVARPEDERGLDEWARWGGVSARTLSRRFVSETGFSFSAWRQRARMMRSLEMLAAGRPVTAIALDLGYASPSAFISAFHRTFGETPKRYRERL</sequence>
<dbReference type="InterPro" id="IPR018060">
    <property type="entry name" value="HTH_AraC"/>
</dbReference>
<dbReference type="GO" id="GO:0003700">
    <property type="term" value="F:DNA-binding transcription factor activity"/>
    <property type="evidence" value="ECO:0007669"/>
    <property type="project" value="InterPro"/>
</dbReference>
<dbReference type="InterPro" id="IPR009057">
    <property type="entry name" value="Homeodomain-like_sf"/>
</dbReference>
<dbReference type="PRINTS" id="PR00032">
    <property type="entry name" value="HTHARAC"/>
</dbReference>
<dbReference type="InterPro" id="IPR011051">
    <property type="entry name" value="RmlC_Cupin_sf"/>
</dbReference>
<dbReference type="GO" id="GO:0043565">
    <property type="term" value="F:sequence-specific DNA binding"/>
    <property type="evidence" value="ECO:0007669"/>
    <property type="project" value="InterPro"/>
</dbReference>
<dbReference type="CDD" id="cd06124">
    <property type="entry name" value="cupin_NimR-like_N"/>
    <property type="match status" value="1"/>
</dbReference>
<dbReference type="SUPFAM" id="SSF46689">
    <property type="entry name" value="Homeodomain-like"/>
    <property type="match status" value="2"/>
</dbReference>
<dbReference type="STRING" id="1770053.SAMN05216551_102432"/>
<evidence type="ECO:0000256" key="3">
    <source>
        <dbReference type="ARBA" id="ARBA00023125"/>
    </source>
</evidence>
<dbReference type="PANTHER" id="PTHR11019:SF159">
    <property type="entry name" value="TRANSCRIPTIONAL REGULATOR-RELATED"/>
    <property type="match status" value="1"/>
</dbReference>
<reference evidence="7" key="1">
    <citation type="submission" date="2016-09" db="EMBL/GenBank/DDBJ databases">
        <authorList>
            <person name="Varghese N."/>
            <person name="Submissions S."/>
        </authorList>
    </citation>
    <scope>NUCLEOTIDE SEQUENCE [LARGE SCALE GENOMIC DNA]</scope>
    <source>
        <strain evidence="7">JS23</strain>
    </source>
</reference>
<dbReference type="Proteomes" id="UP000243719">
    <property type="component" value="Unassembled WGS sequence"/>
</dbReference>
<dbReference type="PROSITE" id="PS01124">
    <property type="entry name" value="HTH_ARAC_FAMILY_2"/>
    <property type="match status" value="1"/>
</dbReference>
<keyword evidence="2" id="KW-0805">Transcription regulation</keyword>
<feature type="domain" description="HTH araC/xylS-type" evidence="5">
    <location>
        <begin position="160"/>
        <end position="257"/>
    </location>
</feature>
<evidence type="ECO:0000256" key="1">
    <source>
        <dbReference type="ARBA" id="ARBA00022491"/>
    </source>
</evidence>
<dbReference type="EMBL" id="FNLO01000002">
    <property type="protein sequence ID" value="SDV47275.1"/>
    <property type="molecule type" value="Genomic_DNA"/>
</dbReference>
<dbReference type="OrthoDB" id="9804543at2"/>
<keyword evidence="4" id="KW-0804">Transcription</keyword>
<dbReference type="AlphaFoldDB" id="A0A1H2PLD6"/>
<proteinExistence type="predicted"/>
<keyword evidence="7" id="KW-1185">Reference proteome</keyword>
<dbReference type="SUPFAM" id="SSF51182">
    <property type="entry name" value="RmlC-like cupins"/>
    <property type="match status" value="1"/>
</dbReference>
<organism evidence="6 7">
    <name type="scientific">Chitinasiproducens palmae</name>
    <dbReference type="NCBI Taxonomy" id="1770053"/>
    <lineage>
        <taxon>Bacteria</taxon>
        <taxon>Pseudomonadati</taxon>
        <taxon>Pseudomonadota</taxon>
        <taxon>Betaproteobacteria</taxon>
        <taxon>Burkholderiales</taxon>
        <taxon>Burkholderiaceae</taxon>
        <taxon>Chitinasiproducens</taxon>
    </lineage>
</organism>
<name>A0A1H2PLD6_9BURK</name>
<dbReference type="InterPro" id="IPR020449">
    <property type="entry name" value="Tscrpt_reg_AraC-type_HTH"/>
</dbReference>
<dbReference type="Pfam" id="PF12833">
    <property type="entry name" value="HTH_18"/>
    <property type="match status" value="1"/>
</dbReference>
<dbReference type="FunFam" id="1.10.10.60:FF:000132">
    <property type="entry name" value="AraC family transcriptional regulator"/>
    <property type="match status" value="1"/>
</dbReference>